<dbReference type="SUPFAM" id="SSF56112">
    <property type="entry name" value="Protein kinase-like (PK-like)"/>
    <property type="match status" value="1"/>
</dbReference>
<sequence length="665" mass="78592">MIKEIEIGDIIGLHSEVIKKSSGAFGTVFICKDIRYDITYALKTFHDKYIGNDNEEEIIKLFEQEAWNWIDLNQHPNIVAAYDFMNLDYRHFLMLEAICPENGKQSLTDYLNDDLDELTVIDWGIQFAYGMEYAHSHGIKAHRDLKPDNILINNDNILKISDFGLADFLDKTFNVISKSEEEYYRFYGTEAYSAPECFDSEYSIQSDIYSFGIIFYQITNKGDLPFYAEYFEDYEILHKTKKPKKLNSDLWPIISKCLEKDSNDRYENFTEIKKDLINLFSKKSDKKPYKPTISQDKSVLGEYAEKNLHFGFNTEAEAEYRKAIEEDPNNFIIQFNLAVSLLNNEKIEEAKNILKKLENKDYLIPELYYNLGYIYTIKEDHEKAVEYYKLSIDLSIDSFDYLQAYINLANEFRIMGEPMKSIIYLKKALSLKQKCLMIANNLTLSYLENNNFKEAKELFKNFEEKIKNNDFIGNEKEVSGFYYIWGKLYLNENNYQKSIAFFTESLKYDEDNIETHLDLTFVEMKCGMNTEEKLKELIKKYSDNRLKYLLANLYFIYRKFHEGIEIYNQLIIDEFYLVNNFFILNYLLPKKEYSKLLISFNNFINKNLENNEDDITLLTFKGMILIDIGNFEEADKNLDNILKIEAKNEIEEKYREIYLHSMGGC</sequence>
<dbReference type="InterPro" id="IPR019734">
    <property type="entry name" value="TPR_rpt"/>
</dbReference>
<dbReference type="Gene3D" id="3.30.200.20">
    <property type="entry name" value="Phosphorylase Kinase, domain 1"/>
    <property type="match status" value="1"/>
</dbReference>
<dbReference type="Proteomes" id="UP000732619">
    <property type="component" value="Unassembled WGS sequence"/>
</dbReference>
<dbReference type="EMBL" id="SUTG01000008">
    <property type="protein sequence ID" value="MBE6512113.1"/>
    <property type="molecule type" value="Genomic_DNA"/>
</dbReference>
<dbReference type="PROSITE" id="PS50011">
    <property type="entry name" value="PROTEIN_KINASE_DOM"/>
    <property type="match status" value="1"/>
</dbReference>
<dbReference type="SUPFAM" id="SSF48452">
    <property type="entry name" value="TPR-like"/>
    <property type="match status" value="2"/>
</dbReference>
<evidence type="ECO:0000259" key="6">
    <source>
        <dbReference type="PROSITE" id="PS50011"/>
    </source>
</evidence>
<keyword evidence="2" id="KW-0547">Nucleotide-binding</keyword>
<dbReference type="CDD" id="cd14014">
    <property type="entry name" value="STKc_PknB_like"/>
    <property type="match status" value="1"/>
</dbReference>
<dbReference type="Pfam" id="PF13181">
    <property type="entry name" value="TPR_8"/>
    <property type="match status" value="1"/>
</dbReference>
<evidence type="ECO:0000256" key="4">
    <source>
        <dbReference type="ARBA" id="ARBA00022840"/>
    </source>
</evidence>
<dbReference type="PANTHER" id="PTHR24348:SF22">
    <property type="entry name" value="NON-SPECIFIC SERINE_THREONINE PROTEIN KINASE"/>
    <property type="match status" value="1"/>
</dbReference>
<dbReference type="InterPro" id="IPR011990">
    <property type="entry name" value="TPR-like_helical_dom_sf"/>
</dbReference>
<dbReference type="PROSITE" id="PS50005">
    <property type="entry name" value="TPR"/>
    <property type="match status" value="2"/>
</dbReference>
<evidence type="ECO:0000256" key="3">
    <source>
        <dbReference type="ARBA" id="ARBA00022777"/>
    </source>
</evidence>
<protein>
    <submittedName>
        <fullName evidence="7">Tetratricopeptide repeat protein</fullName>
    </submittedName>
</protein>
<organism evidence="7 8">
    <name type="scientific">Methanobrevibacter olleyae</name>
    <dbReference type="NCBI Taxonomy" id="294671"/>
    <lineage>
        <taxon>Archaea</taxon>
        <taxon>Methanobacteriati</taxon>
        <taxon>Methanobacteriota</taxon>
        <taxon>Methanomada group</taxon>
        <taxon>Methanobacteria</taxon>
        <taxon>Methanobacteriales</taxon>
        <taxon>Methanobacteriaceae</taxon>
        <taxon>Methanobrevibacter</taxon>
    </lineage>
</organism>
<feature type="repeat" description="TPR" evidence="5">
    <location>
        <begin position="365"/>
        <end position="398"/>
    </location>
</feature>
<accession>A0A8T3VLW6</accession>
<dbReference type="Gene3D" id="1.25.40.10">
    <property type="entry name" value="Tetratricopeptide repeat domain"/>
    <property type="match status" value="2"/>
</dbReference>
<dbReference type="Gene3D" id="1.10.510.10">
    <property type="entry name" value="Transferase(Phosphotransferase) domain 1"/>
    <property type="match status" value="1"/>
</dbReference>
<keyword evidence="1" id="KW-0808">Transferase</keyword>
<keyword evidence="3" id="KW-0418">Kinase</keyword>
<feature type="repeat" description="TPR" evidence="5">
    <location>
        <begin position="479"/>
        <end position="512"/>
    </location>
</feature>
<evidence type="ECO:0000256" key="2">
    <source>
        <dbReference type="ARBA" id="ARBA00022741"/>
    </source>
</evidence>
<dbReference type="InterPro" id="IPR000719">
    <property type="entry name" value="Prot_kinase_dom"/>
</dbReference>
<dbReference type="InterPro" id="IPR045269">
    <property type="entry name" value="Atg1-like"/>
</dbReference>
<evidence type="ECO:0000313" key="8">
    <source>
        <dbReference type="Proteomes" id="UP000732619"/>
    </source>
</evidence>
<dbReference type="InterPro" id="IPR011009">
    <property type="entry name" value="Kinase-like_dom_sf"/>
</dbReference>
<dbReference type="GO" id="GO:0005524">
    <property type="term" value="F:ATP binding"/>
    <property type="evidence" value="ECO:0007669"/>
    <property type="project" value="UniProtKB-KW"/>
</dbReference>
<evidence type="ECO:0000256" key="5">
    <source>
        <dbReference type="PROSITE-ProRule" id="PRU00339"/>
    </source>
</evidence>
<comment type="caution">
    <text evidence="7">The sequence shown here is derived from an EMBL/GenBank/DDBJ whole genome shotgun (WGS) entry which is preliminary data.</text>
</comment>
<evidence type="ECO:0000313" key="7">
    <source>
        <dbReference type="EMBL" id="MBE6512113.1"/>
    </source>
</evidence>
<dbReference type="GO" id="GO:0000407">
    <property type="term" value="C:phagophore assembly site"/>
    <property type="evidence" value="ECO:0007669"/>
    <property type="project" value="TreeGrafter"/>
</dbReference>
<keyword evidence="4" id="KW-0067">ATP-binding</keyword>
<dbReference type="PANTHER" id="PTHR24348">
    <property type="entry name" value="SERINE/THREONINE-PROTEIN KINASE UNC-51-RELATED"/>
    <property type="match status" value="1"/>
</dbReference>
<dbReference type="GO" id="GO:0005829">
    <property type="term" value="C:cytosol"/>
    <property type="evidence" value="ECO:0007669"/>
    <property type="project" value="TreeGrafter"/>
</dbReference>
<reference evidence="7" key="1">
    <citation type="submission" date="2019-04" db="EMBL/GenBank/DDBJ databases">
        <title>Evolution of Biomass-Degrading Anaerobic Consortia Revealed by Metagenomics.</title>
        <authorList>
            <person name="Peng X."/>
        </authorList>
    </citation>
    <scope>NUCLEOTIDE SEQUENCE</scope>
    <source>
        <strain evidence="7">SIG14</strain>
    </source>
</reference>
<dbReference type="Pfam" id="PF13431">
    <property type="entry name" value="TPR_17"/>
    <property type="match status" value="1"/>
</dbReference>
<dbReference type="SMART" id="SM00220">
    <property type="entry name" value="S_TKc"/>
    <property type="match status" value="1"/>
</dbReference>
<dbReference type="AlphaFoldDB" id="A0A8T3VLW6"/>
<name>A0A8T3VLW6_METOL</name>
<dbReference type="SMART" id="SM00028">
    <property type="entry name" value="TPR"/>
    <property type="match status" value="6"/>
</dbReference>
<keyword evidence="5" id="KW-0802">TPR repeat</keyword>
<dbReference type="Pfam" id="PF00069">
    <property type="entry name" value="Pkinase"/>
    <property type="match status" value="1"/>
</dbReference>
<feature type="domain" description="Protein kinase" evidence="6">
    <location>
        <begin position="14"/>
        <end position="277"/>
    </location>
</feature>
<dbReference type="Pfam" id="PF13424">
    <property type="entry name" value="TPR_12"/>
    <property type="match status" value="1"/>
</dbReference>
<evidence type="ECO:0000256" key="1">
    <source>
        <dbReference type="ARBA" id="ARBA00022679"/>
    </source>
</evidence>
<proteinExistence type="predicted"/>
<gene>
    <name evidence="7" type="ORF">E7Z75_03025</name>
</gene>
<dbReference type="GO" id="GO:0016020">
    <property type="term" value="C:membrane"/>
    <property type="evidence" value="ECO:0007669"/>
    <property type="project" value="TreeGrafter"/>
</dbReference>
<dbReference type="GO" id="GO:0005776">
    <property type="term" value="C:autophagosome"/>
    <property type="evidence" value="ECO:0007669"/>
    <property type="project" value="TreeGrafter"/>
</dbReference>
<dbReference type="GO" id="GO:0004674">
    <property type="term" value="F:protein serine/threonine kinase activity"/>
    <property type="evidence" value="ECO:0007669"/>
    <property type="project" value="InterPro"/>
</dbReference>